<dbReference type="EMBL" id="BLXT01007928">
    <property type="protein sequence ID" value="GFO43890.1"/>
    <property type="molecule type" value="Genomic_DNA"/>
</dbReference>
<sequence>MLMLALTFMLLLFAATADDDDHDDNDNDDVVEKKKDVDDDDDEITIFFIISYGDSESALRSAAEPFCREFEPRYRRPAEQTALLWTGYTQKPNRLPAMSVIYF</sequence>
<evidence type="ECO:0000313" key="2">
    <source>
        <dbReference type="EMBL" id="GFO43890.1"/>
    </source>
</evidence>
<feature type="chain" id="PRO_5043618529" description="Secreted protein" evidence="1">
    <location>
        <begin position="18"/>
        <end position="103"/>
    </location>
</feature>
<reference evidence="2 3" key="1">
    <citation type="journal article" date="2021" name="Elife">
        <title>Chloroplast acquisition without the gene transfer in kleptoplastic sea slugs, Plakobranchus ocellatus.</title>
        <authorList>
            <person name="Maeda T."/>
            <person name="Takahashi S."/>
            <person name="Yoshida T."/>
            <person name="Shimamura S."/>
            <person name="Takaki Y."/>
            <person name="Nagai Y."/>
            <person name="Toyoda A."/>
            <person name="Suzuki Y."/>
            <person name="Arimoto A."/>
            <person name="Ishii H."/>
            <person name="Satoh N."/>
            <person name="Nishiyama T."/>
            <person name="Hasebe M."/>
            <person name="Maruyama T."/>
            <person name="Minagawa J."/>
            <person name="Obokata J."/>
            <person name="Shigenobu S."/>
        </authorList>
    </citation>
    <scope>NUCLEOTIDE SEQUENCE [LARGE SCALE GENOMIC DNA]</scope>
</reference>
<evidence type="ECO:0000313" key="3">
    <source>
        <dbReference type="Proteomes" id="UP000735302"/>
    </source>
</evidence>
<dbReference type="Proteomes" id="UP000735302">
    <property type="component" value="Unassembled WGS sequence"/>
</dbReference>
<dbReference type="AlphaFoldDB" id="A0AAV4DIQ6"/>
<proteinExistence type="predicted"/>
<comment type="caution">
    <text evidence="2">The sequence shown here is derived from an EMBL/GenBank/DDBJ whole genome shotgun (WGS) entry which is preliminary data.</text>
</comment>
<accession>A0AAV4DIQ6</accession>
<keyword evidence="3" id="KW-1185">Reference proteome</keyword>
<feature type="signal peptide" evidence="1">
    <location>
        <begin position="1"/>
        <end position="17"/>
    </location>
</feature>
<protein>
    <recommendedName>
        <fullName evidence="4">Secreted protein</fullName>
    </recommendedName>
</protein>
<gene>
    <name evidence="2" type="ORF">PoB_007039500</name>
</gene>
<evidence type="ECO:0008006" key="4">
    <source>
        <dbReference type="Google" id="ProtNLM"/>
    </source>
</evidence>
<keyword evidence="1" id="KW-0732">Signal</keyword>
<evidence type="ECO:0000256" key="1">
    <source>
        <dbReference type="SAM" id="SignalP"/>
    </source>
</evidence>
<name>A0AAV4DIQ6_9GAST</name>
<organism evidence="2 3">
    <name type="scientific">Plakobranchus ocellatus</name>
    <dbReference type="NCBI Taxonomy" id="259542"/>
    <lineage>
        <taxon>Eukaryota</taxon>
        <taxon>Metazoa</taxon>
        <taxon>Spiralia</taxon>
        <taxon>Lophotrochozoa</taxon>
        <taxon>Mollusca</taxon>
        <taxon>Gastropoda</taxon>
        <taxon>Heterobranchia</taxon>
        <taxon>Euthyneura</taxon>
        <taxon>Panpulmonata</taxon>
        <taxon>Sacoglossa</taxon>
        <taxon>Placobranchoidea</taxon>
        <taxon>Plakobranchidae</taxon>
        <taxon>Plakobranchus</taxon>
    </lineage>
</organism>